<keyword evidence="2" id="KW-0732">Signal</keyword>
<feature type="compositionally biased region" description="Basic and acidic residues" evidence="1">
    <location>
        <begin position="51"/>
        <end position="66"/>
    </location>
</feature>
<name>A0ABS1CGB8_9GAMM</name>
<dbReference type="EMBL" id="NRRV01000019">
    <property type="protein sequence ID" value="MBK1630961.1"/>
    <property type="molecule type" value="Genomic_DNA"/>
</dbReference>
<accession>A0ABS1CGB8</accession>
<feature type="domain" description="DUF4124" evidence="3">
    <location>
        <begin position="25"/>
        <end position="68"/>
    </location>
</feature>
<evidence type="ECO:0000313" key="4">
    <source>
        <dbReference type="EMBL" id="MBK1630961.1"/>
    </source>
</evidence>
<evidence type="ECO:0000256" key="2">
    <source>
        <dbReference type="SAM" id="SignalP"/>
    </source>
</evidence>
<proteinExistence type="predicted"/>
<evidence type="ECO:0000313" key="5">
    <source>
        <dbReference type="Proteomes" id="UP000748752"/>
    </source>
</evidence>
<dbReference type="InterPro" id="IPR025392">
    <property type="entry name" value="DUF4124"/>
</dbReference>
<evidence type="ECO:0000256" key="1">
    <source>
        <dbReference type="SAM" id="MobiDB-lite"/>
    </source>
</evidence>
<keyword evidence="5" id="KW-1185">Reference proteome</keyword>
<evidence type="ECO:0000259" key="3">
    <source>
        <dbReference type="Pfam" id="PF13511"/>
    </source>
</evidence>
<feature type="region of interest" description="Disordered" evidence="1">
    <location>
        <begin position="51"/>
        <end position="108"/>
    </location>
</feature>
<dbReference type="Proteomes" id="UP000748752">
    <property type="component" value="Unassembled WGS sequence"/>
</dbReference>
<feature type="signal peptide" evidence="2">
    <location>
        <begin position="1"/>
        <end position="32"/>
    </location>
</feature>
<protein>
    <recommendedName>
        <fullName evidence="3">DUF4124 domain-containing protein</fullName>
    </recommendedName>
</protein>
<sequence>MRAQTSRTFSAALGAGCALALLTLPGSLAAQAQVYRCTSADGSIEFRQHPCAERQRSRTVKIEDTRTGWVPPKPAPEPKSKSRGPAGRESAASRRRAGRSSDEHKYAERCWRKRQQIQRINNELRAGYRPARGERLKDRRRQYEAYVNEFCR</sequence>
<organism evidence="4 5">
    <name type="scientific">Thiohalocapsa halophila</name>
    <dbReference type="NCBI Taxonomy" id="69359"/>
    <lineage>
        <taxon>Bacteria</taxon>
        <taxon>Pseudomonadati</taxon>
        <taxon>Pseudomonadota</taxon>
        <taxon>Gammaproteobacteria</taxon>
        <taxon>Chromatiales</taxon>
        <taxon>Chromatiaceae</taxon>
        <taxon>Thiohalocapsa</taxon>
    </lineage>
</organism>
<gene>
    <name evidence="4" type="ORF">CKO31_09450</name>
</gene>
<feature type="compositionally biased region" description="Basic and acidic residues" evidence="1">
    <location>
        <begin position="99"/>
        <end position="108"/>
    </location>
</feature>
<feature type="chain" id="PRO_5045442038" description="DUF4124 domain-containing protein" evidence="2">
    <location>
        <begin position="33"/>
        <end position="152"/>
    </location>
</feature>
<dbReference type="Pfam" id="PF13511">
    <property type="entry name" value="DUF4124"/>
    <property type="match status" value="1"/>
</dbReference>
<dbReference type="RefSeq" id="WP_200236397.1">
    <property type="nucleotide sequence ID" value="NZ_NRRV01000019.1"/>
</dbReference>
<reference evidence="4 5" key="1">
    <citation type="journal article" date="2020" name="Microorganisms">
        <title>Osmotic Adaptation and Compatible Solute Biosynthesis of Phototrophic Bacteria as Revealed from Genome Analyses.</title>
        <authorList>
            <person name="Imhoff J.F."/>
            <person name="Rahn T."/>
            <person name="Kunzel S."/>
            <person name="Keller A."/>
            <person name="Neulinger S.C."/>
        </authorList>
    </citation>
    <scope>NUCLEOTIDE SEQUENCE [LARGE SCALE GENOMIC DNA]</scope>
    <source>
        <strain evidence="4 5">DSM 6210</strain>
    </source>
</reference>
<comment type="caution">
    <text evidence="4">The sequence shown here is derived from an EMBL/GenBank/DDBJ whole genome shotgun (WGS) entry which is preliminary data.</text>
</comment>